<comment type="caution">
    <text evidence="4">The sequence shown here is derived from an EMBL/GenBank/DDBJ whole genome shotgun (WGS) entry which is preliminary data.</text>
</comment>
<proteinExistence type="predicted"/>
<dbReference type="AlphaFoldDB" id="A0ABD5WC53"/>
<dbReference type="InterPro" id="IPR058775">
    <property type="entry name" value="DUF8054_M"/>
</dbReference>
<feature type="domain" description="DUF8054" evidence="3">
    <location>
        <begin position="106"/>
        <end position="224"/>
    </location>
</feature>
<evidence type="ECO:0000313" key="4">
    <source>
        <dbReference type="EMBL" id="MFC7069695.1"/>
    </source>
</evidence>
<evidence type="ECO:0000259" key="2">
    <source>
        <dbReference type="Pfam" id="PF26237"/>
    </source>
</evidence>
<organism evidence="4 5">
    <name type="scientific">Halobaculum lipolyticum</name>
    <dbReference type="NCBI Taxonomy" id="3032001"/>
    <lineage>
        <taxon>Archaea</taxon>
        <taxon>Methanobacteriati</taxon>
        <taxon>Methanobacteriota</taxon>
        <taxon>Stenosarchaea group</taxon>
        <taxon>Halobacteria</taxon>
        <taxon>Halobacteriales</taxon>
        <taxon>Haloferacaceae</taxon>
        <taxon>Halobaculum</taxon>
    </lineage>
</organism>
<feature type="domain" description="DUF8054" evidence="1">
    <location>
        <begin position="17"/>
        <end position="96"/>
    </location>
</feature>
<gene>
    <name evidence="4" type="ORF">ACFQL9_08580</name>
</gene>
<accession>A0ABD5WC53</accession>
<dbReference type="GeneID" id="81124118"/>
<feature type="domain" description="DUF8054" evidence="2">
    <location>
        <begin position="227"/>
        <end position="267"/>
    </location>
</feature>
<dbReference type="InterPro" id="IPR058675">
    <property type="entry name" value="DUF8054_C"/>
</dbReference>
<dbReference type="Proteomes" id="UP001596461">
    <property type="component" value="Unassembled WGS sequence"/>
</dbReference>
<keyword evidence="5" id="KW-1185">Reference proteome</keyword>
<evidence type="ECO:0000259" key="1">
    <source>
        <dbReference type="Pfam" id="PF26236"/>
    </source>
</evidence>
<dbReference type="Pfam" id="PF26238">
    <property type="entry name" value="DUF8054_M"/>
    <property type="match status" value="1"/>
</dbReference>
<dbReference type="Pfam" id="PF26237">
    <property type="entry name" value="DUF8054_C"/>
    <property type="match status" value="1"/>
</dbReference>
<sequence length="294" mass="30723">MHTSDSRPRSRVASSISRLRNPAYTGHNRCYPCTGVNLAATAALALGAGYVSVPAGVAVGAVGLAAVYFRGYLVPGTPELTKRYLPERVLRWFDKAPTGDALGGIDPEHYLRDAGAVVDGPDGDLTVAPAMRAAIVAELDELDSDDQLAFALADALGLDPTAVSVSPEGVGYGARIGAQPAGRWESRVALATDLAAHEVFTRRIGGWRTLPADTRASLLGAFRLCLDTCPACDGGVSLGTDTAESCCRSYEVLVATCDECDARLFEVDASLLAPTHGTDDLDGERDDDGVTALV</sequence>
<evidence type="ECO:0000313" key="5">
    <source>
        <dbReference type="Proteomes" id="UP001596461"/>
    </source>
</evidence>
<reference evidence="4 5" key="1">
    <citation type="journal article" date="2019" name="Int. J. Syst. Evol. Microbiol.">
        <title>The Global Catalogue of Microorganisms (GCM) 10K type strain sequencing project: providing services to taxonomists for standard genome sequencing and annotation.</title>
        <authorList>
            <consortium name="The Broad Institute Genomics Platform"/>
            <consortium name="The Broad Institute Genome Sequencing Center for Infectious Disease"/>
            <person name="Wu L."/>
            <person name="Ma J."/>
        </authorList>
    </citation>
    <scope>NUCLEOTIDE SEQUENCE [LARGE SCALE GENOMIC DNA]</scope>
    <source>
        <strain evidence="4 5">DT31</strain>
    </source>
</reference>
<protein>
    <submittedName>
        <fullName evidence="4">Uncharacterized protein</fullName>
    </submittedName>
</protein>
<evidence type="ECO:0000259" key="3">
    <source>
        <dbReference type="Pfam" id="PF26238"/>
    </source>
</evidence>
<dbReference type="Pfam" id="PF26236">
    <property type="entry name" value="DUF8054_N"/>
    <property type="match status" value="1"/>
</dbReference>
<dbReference type="InterPro" id="IPR058674">
    <property type="entry name" value="DUF8054_N"/>
</dbReference>
<dbReference type="EMBL" id="JBHTAH010000006">
    <property type="protein sequence ID" value="MFC7069695.1"/>
    <property type="molecule type" value="Genomic_DNA"/>
</dbReference>
<name>A0ABD5WC53_9EURY</name>
<dbReference type="RefSeq" id="WP_284032282.1">
    <property type="nucleotide sequence ID" value="NZ_CP126154.1"/>
</dbReference>